<sequence length="119" mass="12524">MARQTLTKTTPLGSLPSLPLVADSADIVFTSADATNKEQFVASGNDLVIAWNSGVSTRTVTLTSVALNGRTGDITTYSLGAGDHAVFGPFQVGGWRQTDGKIYLEASHSDVKWAVITLP</sequence>
<dbReference type="EMBL" id="LJCR01000024">
    <property type="protein sequence ID" value="KPV54680.1"/>
    <property type="molecule type" value="Genomic_DNA"/>
</dbReference>
<accession>A0A0P9DMK3</accession>
<protein>
    <submittedName>
        <fullName evidence="1">Uncharacterized protein</fullName>
    </submittedName>
</protein>
<dbReference type="AlphaFoldDB" id="A0A0P9DMK3"/>
<name>A0A0P9DMK3_9CHLR</name>
<evidence type="ECO:0000313" key="2">
    <source>
        <dbReference type="Proteomes" id="UP000050509"/>
    </source>
</evidence>
<gene>
    <name evidence="1" type="ORF">SE17_02315</name>
</gene>
<proteinExistence type="predicted"/>
<evidence type="ECO:0000313" key="1">
    <source>
        <dbReference type="EMBL" id="KPV54680.1"/>
    </source>
</evidence>
<reference evidence="1 2" key="1">
    <citation type="submission" date="2015-09" db="EMBL/GenBank/DDBJ databases">
        <title>Draft genome sequence of Kouleothrix aurantiaca JCM 19913.</title>
        <authorList>
            <person name="Hemp J."/>
        </authorList>
    </citation>
    <scope>NUCLEOTIDE SEQUENCE [LARGE SCALE GENOMIC DNA]</scope>
    <source>
        <strain evidence="1 2">COM-B</strain>
    </source>
</reference>
<keyword evidence="2" id="KW-1185">Reference proteome</keyword>
<organism evidence="1 2">
    <name type="scientific">Kouleothrix aurantiaca</name>
    <dbReference type="NCBI Taxonomy" id="186479"/>
    <lineage>
        <taxon>Bacteria</taxon>
        <taxon>Bacillati</taxon>
        <taxon>Chloroflexota</taxon>
        <taxon>Chloroflexia</taxon>
        <taxon>Chloroflexales</taxon>
        <taxon>Roseiflexineae</taxon>
        <taxon>Roseiflexaceae</taxon>
        <taxon>Kouleothrix</taxon>
    </lineage>
</organism>
<comment type="caution">
    <text evidence="1">The sequence shown here is derived from an EMBL/GenBank/DDBJ whole genome shotgun (WGS) entry which is preliminary data.</text>
</comment>
<dbReference type="Proteomes" id="UP000050509">
    <property type="component" value="Unassembled WGS sequence"/>
</dbReference>